<dbReference type="AlphaFoldDB" id="W0HQJ0"/>
<dbReference type="InterPro" id="IPR023090">
    <property type="entry name" value="UPF0702_alpha/beta_dom_sf"/>
</dbReference>
<evidence type="ECO:0000256" key="2">
    <source>
        <dbReference type="ARBA" id="ARBA00006448"/>
    </source>
</evidence>
<keyword evidence="4 7" id="KW-0812">Transmembrane</keyword>
<feature type="transmembrane region" description="Helical" evidence="7">
    <location>
        <begin position="6"/>
        <end position="22"/>
    </location>
</feature>
<keyword evidence="10" id="KW-1185">Reference proteome</keyword>
<dbReference type="Pfam" id="PF04239">
    <property type="entry name" value="DUF421"/>
    <property type="match status" value="1"/>
</dbReference>
<evidence type="ECO:0000256" key="6">
    <source>
        <dbReference type="ARBA" id="ARBA00023136"/>
    </source>
</evidence>
<gene>
    <name evidence="9" type="ORF">Sant_0985</name>
</gene>
<evidence type="ECO:0000256" key="4">
    <source>
        <dbReference type="ARBA" id="ARBA00022692"/>
    </source>
</evidence>
<evidence type="ECO:0000256" key="5">
    <source>
        <dbReference type="ARBA" id="ARBA00022989"/>
    </source>
</evidence>
<accession>W0HQJ0</accession>
<dbReference type="GO" id="GO:0005886">
    <property type="term" value="C:plasma membrane"/>
    <property type="evidence" value="ECO:0007669"/>
    <property type="project" value="UniProtKB-SubCell"/>
</dbReference>
<feature type="transmembrane region" description="Helical" evidence="7">
    <location>
        <begin position="55"/>
        <end position="75"/>
    </location>
</feature>
<feature type="domain" description="YetF C-terminal" evidence="8">
    <location>
        <begin position="82"/>
        <end position="148"/>
    </location>
</feature>
<evidence type="ECO:0000313" key="10">
    <source>
        <dbReference type="Proteomes" id="UP000019028"/>
    </source>
</evidence>
<dbReference type="EMBL" id="CP006569">
    <property type="protein sequence ID" value="AHF76059.1"/>
    <property type="molecule type" value="Genomic_DNA"/>
</dbReference>
<sequence>MDMVLRAGFIYILLIVVFRISGRRTLLEMNSFDFILLLIISEACQQAILGEDFSLVGAAIAIVTLIVMDIALSFLKGKSQLVWLAMDGPPVLLIDDGKILELRMKKMNISHDDLLTSARKSDGILSLERIRYAILEQNGKITIIPKEDN</sequence>
<evidence type="ECO:0000256" key="7">
    <source>
        <dbReference type="SAM" id="Phobius"/>
    </source>
</evidence>
<keyword evidence="5 7" id="KW-1133">Transmembrane helix</keyword>
<dbReference type="KEGG" id="sod:Sant_0985"/>
<evidence type="ECO:0000313" key="9">
    <source>
        <dbReference type="EMBL" id="AHF76059.1"/>
    </source>
</evidence>
<name>W0HQJ0_9GAMM</name>
<dbReference type="Gene3D" id="3.30.240.20">
    <property type="entry name" value="bsu07140 like domains"/>
    <property type="match status" value="1"/>
</dbReference>
<evidence type="ECO:0000256" key="3">
    <source>
        <dbReference type="ARBA" id="ARBA00022475"/>
    </source>
</evidence>
<dbReference type="RefSeq" id="WP_025421192.1">
    <property type="nucleotide sequence ID" value="NZ_CP006569.1"/>
</dbReference>
<keyword evidence="6 7" id="KW-0472">Membrane</keyword>
<organism evidence="9 10">
    <name type="scientific">Sodalis praecaptivus</name>
    <dbReference type="NCBI Taxonomy" id="1239307"/>
    <lineage>
        <taxon>Bacteria</taxon>
        <taxon>Pseudomonadati</taxon>
        <taxon>Pseudomonadota</taxon>
        <taxon>Gammaproteobacteria</taxon>
        <taxon>Enterobacterales</taxon>
        <taxon>Bruguierivoracaceae</taxon>
        <taxon>Sodalis</taxon>
    </lineage>
</organism>
<evidence type="ECO:0000256" key="1">
    <source>
        <dbReference type="ARBA" id="ARBA00004651"/>
    </source>
</evidence>
<dbReference type="PANTHER" id="PTHR34582:SF6">
    <property type="entry name" value="UPF0702 TRANSMEMBRANE PROTEIN YCAP"/>
    <property type="match status" value="1"/>
</dbReference>
<dbReference type="HOGENOM" id="CLU_077149_3_1_6"/>
<dbReference type="OrthoDB" id="9793799at2"/>
<protein>
    <recommendedName>
        <fullName evidence="8">YetF C-terminal domain-containing protein</fullName>
    </recommendedName>
</protein>
<dbReference type="PANTHER" id="PTHR34582">
    <property type="entry name" value="UPF0702 TRANSMEMBRANE PROTEIN YCAP"/>
    <property type="match status" value="1"/>
</dbReference>
<dbReference type="PATRIC" id="fig|1239307.3.peg.1058"/>
<dbReference type="Proteomes" id="UP000019028">
    <property type="component" value="Chromosome"/>
</dbReference>
<dbReference type="InterPro" id="IPR007353">
    <property type="entry name" value="DUF421"/>
</dbReference>
<comment type="subcellular location">
    <subcellularLocation>
        <location evidence="1">Cell membrane</location>
        <topology evidence="1">Multi-pass membrane protein</topology>
    </subcellularLocation>
</comment>
<reference evidence="9 10" key="1">
    <citation type="journal article" date="2014" name="Genome Biol. Evol.">
        <title>Genome degeneration and adaptation in a nascent stage of symbiosis.</title>
        <authorList>
            <person name="Oakeson K.F."/>
            <person name="Gil R."/>
            <person name="Clayton A.L."/>
            <person name="Dunn D.M."/>
            <person name="von Niederhausern A.C."/>
            <person name="Hamil C."/>
            <person name="Aoyagi A."/>
            <person name="Duval B."/>
            <person name="Baca A."/>
            <person name="Silva F.J."/>
            <person name="Vallier A."/>
            <person name="Jackson D.G."/>
            <person name="Latorre A."/>
            <person name="Weiss R.B."/>
            <person name="Heddi A."/>
            <person name="Moya A."/>
            <person name="Dale C."/>
        </authorList>
    </citation>
    <scope>NUCLEOTIDE SEQUENCE [LARGE SCALE GENOMIC DNA]</scope>
    <source>
        <strain evidence="9 10">HS1</strain>
    </source>
</reference>
<proteinExistence type="inferred from homology"/>
<comment type="similarity">
    <text evidence="2">Belongs to the UPF0702 family.</text>
</comment>
<keyword evidence="3" id="KW-1003">Cell membrane</keyword>
<evidence type="ECO:0000259" key="8">
    <source>
        <dbReference type="Pfam" id="PF04239"/>
    </source>
</evidence>